<evidence type="ECO:0000313" key="6">
    <source>
        <dbReference type="Proteomes" id="UP000663852"/>
    </source>
</evidence>
<evidence type="ECO:0000256" key="1">
    <source>
        <dbReference type="SAM" id="MobiDB-lite"/>
    </source>
</evidence>
<feature type="domain" description="Costars" evidence="2">
    <location>
        <begin position="56"/>
        <end position="130"/>
    </location>
</feature>
<feature type="region of interest" description="Disordered" evidence="1">
    <location>
        <begin position="1"/>
        <end position="52"/>
    </location>
</feature>
<gene>
    <name evidence="4" type="ORF">EDS130_LOCUS16780</name>
    <name evidence="3" type="ORF">XAT740_LOCUS1732</name>
</gene>
<keyword evidence="5" id="KW-1185">Reference proteome</keyword>
<protein>
    <recommendedName>
        <fullName evidence="2">Costars domain-containing protein</fullName>
    </recommendedName>
</protein>
<dbReference type="Pfam" id="PF14705">
    <property type="entry name" value="Costars"/>
    <property type="match status" value="1"/>
</dbReference>
<dbReference type="InterPro" id="IPR027817">
    <property type="entry name" value="Costars_dom"/>
</dbReference>
<accession>A0A814JIZ6</accession>
<dbReference type="Gene3D" id="1.10.10.1540">
    <property type="entry name" value="Costar domain"/>
    <property type="match status" value="1"/>
</dbReference>
<dbReference type="AlphaFoldDB" id="A0A814JIZ6"/>
<name>A0A814JIZ6_ADIRI</name>
<feature type="compositionally biased region" description="Basic and acidic residues" evidence="1">
    <location>
        <begin position="23"/>
        <end position="35"/>
    </location>
</feature>
<dbReference type="EMBL" id="CAJNOJ010000073">
    <property type="protein sequence ID" value="CAF1038135.1"/>
    <property type="molecule type" value="Genomic_DNA"/>
</dbReference>
<dbReference type="OrthoDB" id="9973609at2759"/>
<dbReference type="Proteomes" id="UP000663828">
    <property type="component" value="Unassembled WGS sequence"/>
</dbReference>
<sequence length="135" mass="15596">MASSSTEDVNENDQKPKTRLVKCHPEFQKKLDEMHTPMPSATASSSSNQQGNEYSVLDEIKRIHQIVKNHGQQGDFAMEIKFGQLIPLYGNDQVDRLIEVLAIARKNGYVNYNLKDFFQQDRDEDIAIRLIKTRW</sequence>
<evidence type="ECO:0000313" key="5">
    <source>
        <dbReference type="Proteomes" id="UP000663828"/>
    </source>
</evidence>
<evidence type="ECO:0000313" key="4">
    <source>
        <dbReference type="EMBL" id="CAF1038135.1"/>
    </source>
</evidence>
<dbReference type="InterPro" id="IPR038095">
    <property type="entry name" value="Costars_sf"/>
</dbReference>
<organism evidence="4 6">
    <name type="scientific">Adineta ricciae</name>
    <name type="common">Rotifer</name>
    <dbReference type="NCBI Taxonomy" id="249248"/>
    <lineage>
        <taxon>Eukaryota</taxon>
        <taxon>Metazoa</taxon>
        <taxon>Spiralia</taxon>
        <taxon>Gnathifera</taxon>
        <taxon>Rotifera</taxon>
        <taxon>Eurotatoria</taxon>
        <taxon>Bdelloidea</taxon>
        <taxon>Adinetida</taxon>
        <taxon>Adinetidae</taxon>
        <taxon>Adineta</taxon>
    </lineage>
</organism>
<dbReference type="Proteomes" id="UP000663852">
    <property type="component" value="Unassembled WGS sequence"/>
</dbReference>
<reference evidence="4" key="1">
    <citation type="submission" date="2021-02" db="EMBL/GenBank/DDBJ databases">
        <authorList>
            <person name="Nowell W R."/>
        </authorList>
    </citation>
    <scope>NUCLEOTIDE SEQUENCE</scope>
</reference>
<feature type="compositionally biased region" description="Low complexity" evidence="1">
    <location>
        <begin position="36"/>
        <end position="47"/>
    </location>
</feature>
<comment type="caution">
    <text evidence="4">The sequence shown here is derived from an EMBL/GenBank/DDBJ whole genome shotgun (WGS) entry which is preliminary data.</text>
</comment>
<evidence type="ECO:0000259" key="2">
    <source>
        <dbReference type="Pfam" id="PF14705"/>
    </source>
</evidence>
<proteinExistence type="predicted"/>
<dbReference type="EMBL" id="CAJNOR010000055">
    <property type="protein sequence ID" value="CAF0776461.1"/>
    <property type="molecule type" value="Genomic_DNA"/>
</dbReference>
<evidence type="ECO:0000313" key="3">
    <source>
        <dbReference type="EMBL" id="CAF0776461.1"/>
    </source>
</evidence>